<keyword evidence="4" id="KW-0808">Transferase</keyword>
<dbReference type="PANTHER" id="PTHR43775">
    <property type="entry name" value="FATTY ACID SYNTHASE"/>
    <property type="match status" value="1"/>
</dbReference>
<dbReference type="GO" id="GO:0006633">
    <property type="term" value="P:fatty acid biosynthetic process"/>
    <property type="evidence" value="ECO:0007669"/>
    <property type="project" value="TreeGrafter"/>
</dbReference>
<organism evidence="4 5">
    <name type="scientific">Escherichia coli</name>
    <dbReference type="NCBI Taxonomy" id="562"/>
    <lineage>
        <taxon>Bacteria</taxon>
        <taxon>Pseudomonadati</taxon>
        <taxon>Pseudomonadota</taxon>
        <taxon>Gammaproteobacteria</taxon>
        <taxon>Enterobacterales</taxon>
        <taxon>Enterobacteriaceae</taxon>
        <taxon>Escherichia</taxon>
    </lineage>
</organism>
<dbReference type="Gene3D" id="3.30.70.250">
    <property type="entry name" value="Malonyl-CoA ACP transacylase, ACP-binding"/>
    <property type="match status" value="1"/>
</dbReference>
<dbReference type="Gene3D" id="3.40.366.10">
    <property type="entry name" value="Malonyl-Coenzyme A Acyl Carrier Protein, domain 2"/>
    <property type="match status" value="1"/>
</dbReference>
<dbReference type="PANTHER" id="PTHR43775:SF37">
    <property type="entry name" value="SI:DKEY-61P9.11"/>
    <property type="match status" value="1"/>
</dbReference>
<accession>A0A376LLP1</accession>
<dbReference type="InterPro" id="IPR016036">
    <property type="entry name" value="Malonyl_transacylase_ACP-bd"/>
</dbReference>
<evidence type="ECO:0000313" key="5">
    <source>
        <dbReference type="Proteomes" id="UP000254877"/>
    </source>
</evidence>
<dbReference type="SUPFAM" id="SSF52151">
    <property type="entry name" value="FabD/lysophospholipase-like"/>
    <property type="match status" value="1"/>
</dbReference>
<dbReference type="GO" id="GO:0005886">
    <property type="term" value="C:plasma membrane"/>
    <property type="evidence" value="ECO:0007669"/>
    <property type="project" value="TreeGrafter"/>
</dbReference>
<proteinExistence type="predicted"/>
<evidence type="ECO:0000259" key="3">
    <source>
        <dbReference type="SMART" id="SM00827"/>
    </source>
</evidence>
<dbReference type="InterPro" id="IPR001227">
    <property type="entry name" value="Ac_transferase_dom_sf"/>
</dbReference>
<dbReference type="InterPro" id="IPR032821">
    <property type="entry name" value="PKS_assoc"/>
</dbReference>
<protein>
    <submittedName>
        <fullName evidence="4">Non-ribosomal peptide synthase (Yersiniabactin siderophore biosynthetic protein)</fullName>
        <ecNumber evidence="4">2.3.1.41</ecNumber>
    </submittedName>
</protein>
<dbReference type="Proteomes" id="UP000254877">
    <property type="component" value="Unassembled WGS sequence"/>
</dbReference>
<dbReference type="GO" id="GO:0004312">
    <property type="term" value="F:fatty acid synthase activity"/>
    <property type="evidence" value="ECO:0007669"/>
    <property type="project" value="TreeGrafter"/>
</dbReference>
<keyword evidence="4" id="KW-0012">Acyltransferase</keyword>
<dbReference type="GO" id="GO:0005737">
    <property type="term" value="C:cytoplasm"/>
    <property type="evidence" value="ECO:0007669"/>
    <property type="project" value="TreeGrafter"/>
</dbReference>
<dbReference type="Pfam" id="PF16197">
    <property type="entry name" value="KAsynt_C_assoc"/>
    <property type="match status" value="1"/>
</dbReference>
<dbReference type="GO" id="GO:0004315">
    <property type="term" value="F:3-oxoacyl-[acyl-carrier-protein] synthase activity"/>
    <property type="evidence" value="ECO:0007669"/>
    <property type="project" value="UniProtKB-EC"/>
</dbReference>
<dbReference type="SUPFAM" id="SSF55048">
    <property type="entry name" value="Probable ACP-binding domain of malonyl-CoA ACP transacylase"/>
    <property type="match status" value="1"/>
</dbReference>
<dbReference type="SMART" id="SM00827">
    <property type="entry name" value="PKS_AT"/>
    <property type="match status" value="1"/>
</dbReference>
<evidence type="ECO:0000256" key="1">
    <source>
        <dbReference type="ARBA" id="ARBA00022450"/>
    </source>
</evidence>
<dbReference type="EMBL" id="UGAB01000002">
    <property type="protein sequence ID" value="STF45163.1"/>
    <property type="molecule type" value="Genomic_DNA"/>
</dbReference>
<gene>
    <name evidence="4" type="primary">irp1_5</name>
    <name evidence="4" type="ORF">NCTC7928_05928</name>
</gene>
<keyword evidence="2" id="KW-0597">Phosphoprotein</keyword>
<evidence type="ECO:0000256" key="2">
    <source>
        <dbReference type="ARBA" id="ARBA00022553"/>
    </source>
</evidence>
<dbReference type="Gene3D" id="3.30.70.3290">
    <property type="match status" value="1"/>
</dbReference>
<sequence length="530" mass="57964">MRYAGVSSFGIGGTNCHMIVASLPDALNARLPNTDSGRKSTALLLSAASDSALRRLATDYAGALRENADASSLAFTALHARRLDLPFRLAAPLNRETAEALSAWAGEKSGALVYSGHGASGKQVWLFTGQGSHWRTMGQTMYHHSTAFADTLDRCFSACSEMLTPSLREAMFNPDSAQLDNMAWAQPAIVAFEIAMAAHWRAEGLKPDFAIGHSVGEFAAAVVCGHYTIEQVMPLVCRRGALMQQCASGAMVAVFADEDTLMPLARQFELVLAANNGTQHTVFSGPEARLAVFCATLSQHDINYRRLSVTGAAHSALLEPILDRFQDACAGLHAEPGQIPIISTLTADVIDESTLNQADYWRRHMRQPVRFIQSIQVAHQLGARVFLEMGPDAQLVACGQREYRDNAYWIASARRNKEASDVLNQALLQLYAAGVALPWPTCWRAMDNVSLRHVIRLILNVTGKSASPRPASLPTQRCLPGWRWRVAPRQRSISLAWKRLNSAPRDCTPSTSINWYNAVPAMPLRTAWTP</sequence>
<feature type="domain" description="Malonyl-CoA:ACP transacylase (MAT)" evidence="3">
    <location>
        <begin position="126"/>
        <end position="417"/>
    </location>
</feature>
<reference evidence="4 5" key="1">
    <citation type="submission" date="2018-06" db="EMBL/GenBank/DDBJ databases">
        <authorList>
            <consortium name="Pathogen Informatics"/>
            <person name="Doyle S."/>
        </authorList>
    </citation>
    <scope>NUCLEOTIDE SEQUENCE [LARGE SCALE GENOMIC DNA]</scope>
    <source>
        <strain evidence="4 5">NCTC7928</strain>
    </source>
</reference>
<dbReference type="InterPro" id="IPR016035">
    <property type="entry name" value="Acyl_Trfase/lysoPLipase"/>
</dbReference>
<name>A0A376LLP1_ECOLX</name>
<keyword evidence="1" id="KW-0596">Phosphopantetheine</keyword>
<dbReference type="Pfam" id="PF00698">
    <property type="entry name" value="Acyl_transf_1"/>
    <property type="match status" value="1"/>
</dbReference>
<dbReference type="InterPro" id="IPR050091">
    <property type="entry name" value="PKS_NRPS_Biosynth_Enz"/>
</dbReference>
<dbReference type="EC" id="2.3.1.41" evidence="4"/>
<dbReference type="GO" id="GO:0071770">
    <property type="term" value="P:DIM/DIP cell wall layer assembly"/>
    <property type="evidence" value="ECO:0007669"/>
    <property type="project" value="TreeGrafter"/>
</dbReference>
<dbReference type="AlphaFoldDB" id="A0A376LLP1"/>
<dbReference type="InterPro" id="IPR014043">
    <property type="entry name" value="Acyl_transferase_dom"/>
</dbReference>
<evidence type="ECO:0000313" key="4">
    <source>
        <dbReference type="EMBL" id="STF45163.1"/>
    </source>
</evidence>